<comment type="similarity">
    <text evidence="1">Belongs to the glycosyl hydrolase 16 family.</text>
</comment>
<dbReference type="EMBL" id="CP041253">
    <property type="protein sequence ID" value="QDH79849.1"/>
    <property type="molecule type" value="Genomic_DNA"/>
</dbReference>
<dbReference type="PANTHER" id="PTHR10963:SF55">
    <property type="entry name" value="GLYCOSIDE HYDROLASE FAMILY 16 PROTEIN"/>
    <property type="match status" value="1"/>
</dbReference>
<feature type="domain" description="GH16" evidence="2">
    <location>
        <begin position="28"/>
        <end position="271"/>
    </location>
</feature>
<keyword evidence="4" id="KW-1185">Reference proteome</keyword>
<dbReference type="PROSITE" id="PS51762">
    <property type="entry name" value="GH16_2"/>
    <property type="match status" value="1"/>
</dbReference>
<evidence type="ECO:0000256" key="1">
    <source>
        <dbReference type="ARBA" id="ARBA00006865"/>
    </source>
</evidence>
<dbReference type="GO" id="GO:0004553">
    <property type="term" value="F:hydrolase activity, hydrolyzing O-glycosyl compounds"/>
    <property type="evidence" value="ECO:0007669"/>
    <property type="project" value="InterPro"/>
</dbReference>
<evidence type="ECO:0000313" key="3">
    <source>
        <dbReference type="EMBL" id="QDH79849.1"/>
    </source>
</evidence>
<dbReference type="InterPro" id="IPR000757">
    <property type="entry name" value="Beta-glucanase-like"/>
</dbReference>
<dbReference type="Gene3D" id="2.60.120.200">
    <property type="match status" value="1"/>
</dbReference>
<dbReference type="Proteomes" id="UP000316614">
    <property type="component" value="Chromosome"/>
</dbReference>
<dbReference type="RefSeq" id="WP_141615088.1">
    <property type="nucleotide sequence ID" value="NZ_CP041253.1"/>
</dbReference>
<reference evidence="3 4" key="1">
    <citation type="submission" date="2019-06" db="EMBL/GenBank/DDBJ databases">
        <title>Echinicola alkalisoli sp. nov. isolated from saline soil.</title>
        <authorList>
            <person name="Sun J.-Q."/>
            <person name="Xu L."/>
        </authorList>
    </citation>
    <scope>NUCLEOTIDE SEQUENCE [LARGE SCALE GENOMIC DNA]</scope>
    <source>
        <strain evidence="3 4">LN3S3</strain>
    </source>
</reference>
<dbReference type="GO" id="GO:0005975">
    <property type="term" value="P:carbohydrate metabolic process"/>
    <property type="evidence" value="ECO:0007669"/>
    <property type="project" value="InterPro"/>
</dbReference>
<dbReference type="InterPro" id="IPR013320">
    <property type="entry name" value="ConA-like_dom_sf"/>
</dbReference>
<keyword evidence="3" id="KW-0378">Hydrolase</keyword>
<dbReference type="KEGG" id="echi:FKX85_12730"/>
<dbReference type="SUPFAM" id="SSF49899">
    <property type="entry name" value="Concanavalin A-like lectins/glucanases"/>
    <property type="match status" value="1"/>
</dbReference>
<gene>
    <name evidence="3" type="ORF">FKX85_12730</name>
</gene>
<evidence type="ECO:0000313" key="4">
    <source>
        <dbReference type="Proteomes" id="UP000316614"/>
    </source>
</evidence>
<evidence type="ECO:0000259" key="2">
    <source>
        <dbReference type="PROSITE" id="PS51762"/>
    </source>
</evidence>
<organism evidence="3 4">
    <name type="scientific">Echinicola soli</name>
    <dbReference type="NCBI Taxonomy" id="2591634"/>
    <lineage>
        <taxon>Bacteria</taxon>
        <taxon>Pseudomonadati</taxon>
        <taxon>Bacteroidota</taxon>
        <taxon>Cytophagia</taxon>
        <taxon>Cytophagales</taxon>
        <taxon>Cyclobacteriaceae</taxon>
        <taxon>Echinicola</taxon>
    </lineage>
</organism>
<dbReference type="InterPro" id="IPR050546">
    <property type="entry name" value="Glycosyl_Hydrlase_16"/>
</dbReference>
<proteinExistence type="inferred from homology"/>
<dbReference type="OrthoDB" id="9776255at2"/>
<dbReference type="PANTHER" id="PTHR10963">
    <property type="entry name" value="GLYCOSYL HYDROLASE-RELATED"/>
    <property type="match status" value="1"/>
</dbReference>
<dbReference type="AlphaFoldDB" id="A0A514CJ52"/>
<dbReference type="Pfam" id="PF00722">
    <property type="entry name" value="Glyco_hydro_16"/>
    <property type="match status" value="1"/>
</dbReference>
<accession>A0A514CJ52</accession>
<sequence>MGVLFFLFSLLGCNPDISSFEEGLLNEQEWELIFQDEFNDTEYNEDYWTSYQTQPWSSAWNMYVVPEDRSLAEVKEGKLHIRTRWNEETDLPETGAIQTKNKFSFTYGKLEVSAKFSRMGQGAWPAIWMLPQNPVYSGWPGAGEIDVMEHLNRETKVYQVIHQSKSEGVKLSPTPEKTTSVNAQDYNTYGIIKSPDKIEFYVNGVKTMTHEKGGDNAEMWPFETDFYIILNHACADKGQSGTNFWPGLVTSTEDFPYEMTIDYVKVWKKIE</sequence>
<dbReference type="CDD" id="cd08023">
    <property type="entry name" value="GH16_laminarinase_like"/>
    <property type="match status" value="1"/>
</dbReference>
<protein>
    <submittedName>
        <fullName evidence="3">Glycoside hydrolase family 16 protein</fullName>
    </submittedName>
</protein>
<name>A0A514CJ52_9BACT</name>